<evidence type="ECO:0000259" key="7">
    <source>
        <dbReference type="Pfam" id="PF01743"/>
    </source>
</evidence>
<evidence type="ECO:0000256" key="3">
    <source>
        <dbReference type="ARBA" id="ARBA00022694"/>
    </source>
</evidence>
<evidence type="ECO:0000256" key="4">
    <source>
        <dbReference type="ARBA" id="ARBA00022695"/>
    </source>
</evidence>
<dbReference type="PANTHER" id="PTHR46173:SF1">
    <property type="entry name" value="CCA TRNA NUCLEOTIDYLTRANSFERASE 1, MITOCHONDRIAL"/>
    <property type="match status" value="1"/>
</dbReference>
<reference evidence="8" key="1">
    <citation type="journal article" date="2014" name="Front. Microbiol.">
        <title>High frequency of phylogenetically diverse reductive dehalogenase-homologous genes in deep subseafloor sedimentary metagenomes.</title>
        <authorList>
            <person name="Kawai M."/>
            <person name="Futagami T."/>
            <person name="Toyoda A."/>
            <person name="Takaki Y."/>
            <person name="Nishi S."/>
            <person name="Hori S."/>
            <person name="Arai W."/>
            <person name="Tsubouchi T."/>
            <person name="Morono Y."/>
            <person name="Uchiyama I."/>
            <person name="Ito T."/>
            <person name="Fujiyama A."/>
            <person name="Inagaki F."/>
            <person name="Takami H."/>
        </authorList>
    </citation>
    <scope>NUCLEOTIDE SEQUENCE</scope>
    <source>
        <strain evidence="8">Expedition CK06-06</strain>
    </source>
</reference>
<dbReference type="GO" id="GO:0008033">
    <property type="term" value="P:tRNA processing"/>
    <property type="evidence" value="ECO:0007669"/>
    <property type="project" value="UniProtKB-KW"/>
</dbReference>
<dbReference type="PANTHER" id="PTHR46173">
    <property type="entry name" value="CCA TRNA NUCLEOTIDYLTRANSFERASE 1, MITOCHONDRIAL"/>
    <property type="match status" value="1"/>
</dbReference>
<feature type="domain" description="Poly A polymerase head" evidence="7">
    <location>
        <begin position="1"/>
        <end position="46"/>
    </location>
</feature>
<keyword evidence="4" id="KW-0548">Nucleotidyltransferase</keyword>
<protein>
    <recommendedName>
        <fullName evidence="7">Poly A polymerase head domain-containing protein</fullName>
    </recommendedName>
</protein>
<gene>
    <name evidence="8" type="ORF">S06H3_25201</name>
</gene>
<dbReference type="EMBL" id="BARV01014435">
    <property type="protein sequence ID" value="GAI31768.1"/>
    <property type="molecule type" value="Genomic_DNA"/>
</dbReference>
<evidence type="ECO:0000256" key="1">
    <source>
        <dbReference type="ARBA" id="ARBA00001946"/>
    </source>
</evidence>
<keyword evidence="2" id="KW-0808">Transferase</keyword>
<organism evidence="8">
    <name type="scientific">marine sediment metagenome</name>
    <dbReference type="NCBI Taxonomy" id="412755"/>
    <lineage>
        <taxon>unclassified sequences</taxon>
        <taxon>metagenomes</taxon>
        <taxon>ecological metagenomes</taxon>
    </lineage>
</organism>
<feature type="non-terminal residue" evidence="8">
    <location>
        <position position="46"/>
    </location>
</feature>
<dbReference type="GO" id="GO:0046872">
    <property type="term" value="F:metal ion binding"/>
    <property type="evidence" value="ECO:0007669"/>
    <property type="project" value="UniProtKB-KW"/>
</dbReference>
<dbReference type="InterPro" id="IPR043519">
    <property type="entry name" value="NT_sf"/>
</dbReference>
<dbReference type="GO" id="GO:0000049">
    <property type="term" value="F:tRNA binding"/>
    <property type="evidence" value="ECO:0007669"/>
    <property type="project" value="TreeGrafter"/>
</dbReference>
<dbReference type="GO" id="GO:0016779">
    <property type="term" value="F:nucleotidyltransferase activity"/>
    <property type="evidence" value="ECO:0007669"/>
    <property type="project" value="UniProtKB-KW"/>
</dbReference>
<feature type="non-terminal residue" evidence="8">
    <location>
        <position position="1"/>
    </location>
</feature>
<evidence type="ECO:0000256" key="6">
    <source>
        <dbReference type="ARBA" id="ARBA00022842"/>
    </source>
</evidence>
<comment type="cofactor">
    <cofactor evidence="1">
        <name>Mg(2+)</name>
        <dbReference type="ChEBI" id="CHEBI:18420"/>
    </cofactor>
</comment>
<comment type="caution">
    <text evidence="8">The sequence shown here is derived from an EMBL/GenBank/DDBJ whole genome shotgun (WGS) entry which is preliminary data.</text>
</comment>
<evidence type="ECO:0000256" key="5">
    <source>
        <dbReference type="ARBA" id="ARBA00022723"/>
    </source>
</evidence>
<keyword evidence="3" id="KW-0819">tRNA processing</keyword>
<dbReference type="SUPFAM" id="SSF81301">
    <property type="entry name" value="Nucleotidyltransferase"/>
    <property type="match status" value="1"/>
</dbReference>
<accession>X1MKF2</accession>
<proteinExistence type="predicted"/>
<keyword evidence="6" id="KW-0460">Magnesium</keyword>
<dbReference type="Pfam" id="PF01743">
    <property type="entry name" value="PolyA_pol"/>
    <property type="match status" value="1"/>
</dbReference>
<keyword evidence="5" id="KW-0479">Metal-binding</keyword>
<dbReference type="Gene3D" id="3.30.460.10">
    <property type="entry name" value="Beta Polymerase, domain 2"/>
    <property type="match status" value="1"/>
</dbReference>
<dbReference type="InterPro" id="IPR050264">
    <property type="entry name" value="Bact_CCA-adding_enz_type3_sf"/>
</dbReference>
<evidence type="ECO:0000256" key="2">
    <source>
        <dbReference type="ARBA" id="ARBA00022679"/>
    </source>
</evidence>
<name>X1MKF2_9ZZZZ</name>
<dbReference type="AlphaFoldDB" id="X1MKF2"/>
<dbReference type="InterPro" id="IPR002646">
    <property type="entry name" value="PolA_pol_head_dom"/>
</dbReference>
<sequence>GSVRDALLGRPLNDLDFTTDARPAQLQKLLRGWGEALWDTGIEFGT</sequence>
<evidence type="ECO:0000313" key="8">
    <source>
        <dbReference type="EMBL" id="GAI31768.1"/>
    </source>
</evidence>